<reference evidence="2" key="1">
    <citation type="journal article" date="2019" name="Int. J. Syst. Evol. Microbiol.">
        <title>The Global Catalogue of Microorganisms (GCM) 10K type strain sequencing project: providing services to taxonomists for standard genome sequencing and annotation.</title>
        <authorList>
            <consortium name="The Broad Institute Genomics Platform"/>
            <consortium name="The Broad Institute Genome Sequencing Center for Infectious Disease"/>
            <person name="Wu L."/>
            <person name="Ma J."/>
        </authorList>
    </citation>
    <scope>NUCLEOTIDE SEQUENCE [LARGE SCALE GENOMIC DNA]</scope>
    <source>
        <strain evidence="2">CGMCC 1.15420</strain>
    </source>
</reference>
<sequence>MKVGDKRQFGFQKGNKITHEYGEIISVNRKTMDGIKVVKVRFFNCTKQYSLDHIQHR</sequence>
<evidence type="ECO:0008006" key="3">
    <source>
        <dbReference type="Google" id="ProtNLM"/>
    </source>
</evidence>
<evidence type="ECO:0000313" key="1">
    <source>
        <dbReference type="EMBL" id="GGF86780.1"/>
    </source>
</evidence>
<comment type="caution">
    <text evidence="1">The sequence shown here is derived from an EMBL/GenBank/DDBJ whole genome shotgun (WGS) entry which is preliminary data.</text>
</comment>
<evidence type="ECO:0000313" key="2">
    <source>
        <dbReference type="Proteomes" id="UP000608420"/>
    </source>
</evidence>
<protein>
    <recommendedName>
        <fullName evidence="3">KOW domain-containing protein</fullName>
    </recommendedName>
</protein>
<gene>
    <name evidence="1" type="ORF">GCM10010913_05340</name>
</gene>
<dbReference type="EMBL" id="BMIW01000003">
    <property type="protein sequence ID" value="GGF86780.1"/>
    <property type="molecule type" value="Genomic_DNA"/>
</dbReference>
<dbReference type="Proteomes" id="UP000608420">
    <property type="component" value="Unassembled WGS sequence"/>
</dbReference>
<accession>A0ABQ1VQY2</accession>
<keyword evidence="2" id="KW-1185">Reference proteome</keyword>
<name>A0ABQ1VQY2_9BACL</name>
<organism evidence="1 2">
    <name type="scientific">Paenibacillus aceti</name>
    <dbReference type="NCBI Taxonomy" id="1820010"/>
    <lineage>
        <taxon>Bacteria</taxon>
        <taxon>Bacillati</taxon>
        <taxon>Bacillota</taxon>
        <taxon>Bacilli</taxon>
        <taxon>Bacillales</taxon>
        <taxon>Paenibacillaceae</taxon>
        <taxon>Paenibacillus</taxon>
    </lineage>
</organism>
<proteinExistence type="predicted"/>